<evidence type="ECO:0000256" key="2">
    <source>
        <dbReference type="SAM" id="Phobius"/>
    </source>
</evidence>
<keyword evidence="3" id="KW-1185">Reference proteome</keyword>
<keyword evidence="2" id="KW-0812">Transmembrane</keyword>
<protein>
    <submittedName>
        <fullName evidence="4">Uncharacterized protein LOC109476922</fullName>
    </submittedName>
</protein>
<name>A0A6P4ZA04_BRABE</name>
<dbReference type="RefSeq" id="XP_019633498.1">
    <property type="nucleotide sequence ID" value="XM_019777939.1"/>
</dbReference>
<dbReference type="OrthoDB" id="10029837at2759"/>
<proteinExistence type="predicted"/>
<keyword evidence="2" id="KW-0472">Membrane</keyword>
<sequence>MEVEEQTLEATPETEVSRVRFACLNEQQLGEIEEGRVEKTTERATKWGVKLLKDMRNETVNCTGTPEEVYAGGGWSLPPIAVIVSAVLFVCFLLSILISKGFQYLVNNTNLIVPVVEDRLQPPGGRRIRASRISLSSLARRSRRRHDARSRLVAVNGHAGVLNGNGNTVMASTVDDASARERKHSSDAGLRPPHTVSMPDITDVRNGIVDVRTRPDEFRNSSRSSLRMDRISSPRLPWTKKRSRSCRTKSDRTPWVDIPVVIVHPP</sequence>
<reference evidence="4" key="1">
    <citation type="submission" date="2025-08" db="UniProtKB">
        <authorList>
            <consortium name="RefSeq"/>
        </authorList>
    </citation>
    <scope>IDENTIFICATION</scope>
    <source>
        <tissue evidence="4">Gonad</tissue>
    </source>
</reference>
<dbReference type="GeneID" id="109476922"/>
<accession>A0A6P4ZA04</accession>
<gene>
    <name evidence="4" type="primary">LOC109476922</name>
</gene>
<dbReference type="KEGG" id="bbel:109476922"/>
<keyword evidence="2" id="KW-1133">Transmembrane helix</keyword>
<organism evidence="3 4">
    <name type="scientific">Branchiostoma belcheri</name>
    <name type="common">Amphioxus</name>
    <dbReference type="NCBI Taxonomy" id="7741"/>
    <lineage>
        <taxon>Eukaryota</taxon>
        <taxon>Metazoa</taxon>
        <taxon>Chordata</taxon>
        <taxon>Cephalochordata</taxon>
        <taxon>Leptocardii</taxon>
        <taxon>Amphioxiformes</taxon>
        <taxon>Branchiostomatidae</taxon>
        <taxon>Branchiostoma</taxon>
    </lineage>
</organism>
<dbReference type="Proteomes" id="UP000515135">
    <property type="component" value="Unplaced"/>
</dbReference>
<feature type="transmembrane region" description="Helical" evidence="2">
    <location>
        <begin position="80"/>
        <end position="98"/>
    </location>
</feature>
<dbReference type="AlphaFoldDB" id="A0A6P4ZA04"/>
<evidence type="ECO:0000313" key="3">
    <source>
        <dbReference type="Proteomes" id="UP000515135"/>
    </source>
</evidence>
<evidence type="ECO:0000256" key="1">
    <source>
        <dbReference type="SAM" id="MobiDB-lite"/>
    </source>
</evidence>
<feature type="region of interest" description="Disordered" evidence="1">
    <location>
        <begin position="182"/>
        <end position="201"/>
    </location>
</feature>
<evidence type="ECO:0000313" key="4">
    <source>
        <dbReference type="RefSeq" id="XP_019633498.1"/>
    </source>
</evidence>